<dbReference type="EMBL" id="MU863646">
    <property type="protein sequence ID" value="KAK4099838.1"/>
    <property type="molecule type" value="Genomic_DNA"/>
</dbReference>
<gene>
    <name evidence="1" type="ORF">N658DRAFT_156038</name>
</gene>
<reference evidence="1" key="2">
    <citation type="submission" date="2023-05" db="EMBL/GenBank/DDBJ databases">
        <authorList>
            <consortium name="Lawrence Berkeley National Laboratory"/>
            <person name="Steindorff A."/>
            <person name="Hensen N."/>
            <person name="Bonometti L."/>
            <person name="Westerberg I."/>
            <person name="Brannstrom I.O."/>
            <person name="Guillou S."/>
            <person name="Cros-Aarteil S."/>
            <person name="Calhoun S."/>
            <person name="Haridas S."/>
            <person name="Kuo A."/>
            <person name="Mondo S."/>
            <person name="Pangilinan J."/>
            <person name="Riley R."/>
            <person name="Labutti K."/>
            <person name="Andreopoulos B."/>
            <person name="Lipzen A."/>
            <person name="Chen C."/>
            <person name="Yanf M."/>
            <person name="Daum C."/>
            <person name="Ng V."/>
            <person name="Clum A."/>
            <person name="Ohm R."/>
            <person name="Martin F."/>
            <person name="Silar P."/>
            <person name="Natvig D."/>
            <person name="Lalanne C."/>
            <person name="Gautier V."/>
            <person name="Ament-Velasquez S.L."/>
            <person name="Kruys A."/>
            <person name="Hutchinson M.I."/>
            <person name="Powell A.J."/>
            <person name="Barry K."/>
            <person name="Miller A.N."/>
            <person name="Grigoriev I.V."/>
            <person name="Debuchy R."/>
            <person name="Gladieux P."/>
            <person name="Thoren M.H."/>
            <person name="Johannesson H."/>
        </authorList>
    </citation>
    <scope>NUCLEOTIDE SEQUENCE</scope>
    <source>
        <strain evidence="1">CBS 757.83</strain>
    </source>
</reference>
<protein>
    <submittedName>
        <fullName evidence="1">Uncharacterized protein</fullName>
    </submittedName>
</protein>
<name>A0AAN6T039_9PEZI</name>
<sequence length="144" mass="16596">MTQQARANASPEVLPAENPFAFPKWRRLRNDCKRRRATEAGSRRPFYFVHTPLSPSAHPPRIRDGDACFAPGSRSRFGDANQLRPTLEPRCWPCWPCWLCWPYWPGSLMLSWPPSLPSPPKTVELLSPLPFRRLLTPNIHLDLL</sequence>
<evidence type="ECO:0000313" key="1">
    <source>
        <dbReference type="EMBL" id="KAK4099838.1"/>
    </source>
</evidence>
<proteinExistence type="predicted"/>
<keyword evidence="2" id="KW-1185">Reference proteome</keyword>
<organism evidence="1 2">
    <name type="scientific">Parathielavia hyrcaniae</name>
    <dbReference type="NCBI Taxonomy" id="113614"/>
    <lineage>
        <taxon>Eukaryota</taxon>
        <taxon>Fungi</taxon>
        <taxon>Dikarya</taxon>
        <taxon>Ascomycota</taxon>
        <taxon>Pezizomycotina</taxon>
        <taxon>Sordariomycetes</taxon>
        <taxon>Sordariomycetidae</taxon>
        <taxon>Sordariales</taxon>
        <taxon>Chaetomiaceae</taxon>
        <taxon>Parathielavia</taxon>
    </lineage>
</organism>
<dbReference type="Proteomes" id="UP001305647">
    <property type="component" value="Unassembled WGS sequence"/>
</dbReference>
<accession>A0AAN6T039</accession>
<evidence type="ECO:0000313" key="2">
    <source>
        <dbReference type="Proteomes" id="UP001305647"/>
    </source>
</evidence>
<comment type="caution">
    <text evidence="1">The sequence shown here is derived from an EMBL/GenBank/DDBJ whole genome shotgun (WGS) entry which is preliminary data.</text>
</comment>
<reference evidence="1" key="1">
    <citation type="journal article" date="2023" name="Mol. Phylogenet. Evol.">
        <title>Genome-scale phylogeny and comparative genomics of the fungal order Sordariales.</title>
        <authorList>
            <person name="Hensen N."/>
            <person name="Bonometti L."/>
            <person name="Westerberg I."/>
            <person name="Brannstrom I.O."/>
            <person name="Guillou S."/>
            <person name="Cros-Aarteil S."/>
            <person name="Calhoun S."/>
            <person name="Haridas S."/>
            <person name="Kuo A."/>
            <person name="Mondo S."/>
            <person name="Pangilinan J."/>
            <person name="Riley R."/>
            <person name="LaButti K."/>
            <person name="Andreopoulos B."/>
            <person name="Lipzen A."/>
            <person name="Chen C."/>
            <person name="Yan M."/>
            <person name="Daum C."/>
            <person name="Ng V."/>
            <person name="Clum A."/>
            <person name="Steindorff A."/>
            <person name="Ohm R.A."/>
            <person name="Martin F."/>
            <person name="Silar P."/>
            <person name="Natvig D.O."/>
            <person name="Lalanne C."/>
            <person name="Gautier V."/>
            <person name="Ament-Velasquez S.L."/>
            <person name="Kruys A."/>
            <person name="Hutchinson M.I."/>
            <person name="Powell A.J."/>
            <person name="Barry K."/>
            <person name="Miller A.N."/>
            <person name="Grigoriev I.V."/>
            <person name="Debuchy R."/>
            <person name="Gladieux P."/>
            <person name="Hiltunen Thoren M."/>
            <person name="Johannesson H."/>
        </authorList>
    </citation>
    <scope>NUCLEOTIDE SEQUENCE</scope>
    <source>
        <strain evidence="1">CBS 757.83</strain>
    </source>
</reference>
<dbReference type="AlphaFoldDB" id="A0AAN6T039"/>